<evidence type="ECO:0000256" key="1">
    <source>
        <dbReference type="SAM" id="Phobius"/>
    </source>
</evidence>
<dbReference type="Proteomes" id="UP000230390">
    <property type="component" value="Unassembled WGS sequence"/>
</dbReference>
<name>A0A2G8TF57_9BURK</name>
<keyword evidence="3" id="KW-1185">Reference proteome</keyword>
<keyword evidence="1" id="KW-0472">Membrane</keyword>
<dbReference type="RefSeq" id="WP_099788705.1">
    <property type="nucleotide sequence ID" value="NZ_JBHLYV010000004.1"/>
</dbReference>
<dbReference type="PANTHER" id="PTHR34703">
    <property type="entry name" value="ANTIPORTER SUBUNIT MNHG2-RELATED"/>
    <property type="match status" value="1"/>
</dbReference>
<dbReference type="PANTHER" id="PTHR34703:SF1">
    <property type="entry name" value="ANTIPORTER SUBUNIT MNHG2-RELATED"/>
    <property type="match status" value="1"/>
</dbReference>
<dbReference type="Pfam" id="PF03334">
    <property type="entry name" value="PhaG_MnhG_YufB"/>
    <property type="match status" value="1"/>
</dbReference>
<dbReference type="GO" id="GO:0015385">
    <property type="term" value="F:sodium:proton antiporter activity"/>
    <property type="evidence" value="ECO:0007669"/>
    <property type="project" value="TreeGrafter"/>
</dbReference>
<feature type="transmembrane region" description="Helical" evidence="1">
    <location>
        <begin position="77"/>
        <end position="99"/>
    </location>
</feature>
<dbReference type="EMBL" id="PDOC01000006">
    <property type="protein sequence ID" value="PIL44644.1"/>
    <property type="molecule type" value="Genomic_DNA"/>
</dbReference>
<proteinExistence type="predicted"/>
<accession>A0A2G8TF57</accession>
<dbReference type="AlphaFoldDB" id="A0A2G8TF57"/>
<evidence type="ECO:0000313" key="3">
    <source>
        <dbReference type="Proteomes" id="UP000230390"/>
    </source>
</evidence>
<evidence type="ECO:0000313" key="2">
    <source>
        <dbReference type="EMBL" id="PIL44644.1"/>
    </source>
</evidence>
<feature type="transmembrane region" description="Helical" evidence="1">
    <location>
        <begin position="12"/>
        <end position="34"/>
    </location>
</feature>
<organism evidence="2 3">
    <name type="scientific">Massilia eurypsychrophila</name>
    <dbReference type="NCBI Taxonomy" id="1485217"/>
    <lineage>
        <taxon>Bacteria</taxon>
        <taxon>Pseudomonadati</taxon>
        <taxon>Pseudomonadota</taxon>
        <taxon>Betaproteobacteria</taxon>
        <taxon>Burkholderiales</taxon>
        <taxon>Oxalobacteraceae</taxon>
        <taxon>Telluria group</taxon>
        <taxon>Massilia</taxon>
    </lineage>
</organism>
<dbReference type="NCBIfam" id="TIGR01300">
    <property type="entry name" value="CPA3_mnhG_phaG"/>
    <property type="match status" value="1"/>
</dbReference>
<sequence>MNGLAQLPGWAAAGVSLLLIVGASIVLIGALGLLRLPSFYQRIHGPAIIVTLGAGCLLMASMLYFTVAQSRLVIHEIIISVFLLMTAPVVTMTIMRAAVYRDLRARRHDSGVAAGDVYGPADPPREPGE</sequence>
<gene>
    <name evidence="2" type="ORF">CR105_12050</name>
</gene>
<dbReference type="InterPro" id="IPR005133">
    <property type="entry name" value="PhaG_MnhG_YufB"/>
</dbReference>
<dbReference type="OrthoDB" id="9813804at2"/>
<feature type="transmembrane region" description="Helical" evidence="1">
    <location>
        <begin position="46"/>
        <end position="65"/>
    </location>
</feature>
<protein>
    <submittedName>
        <fullName evidence="2">Cation:proton antiporter</fullName>
    </submittedName>
</protein>
<reference evidence="2 3" key="1">
    <citation type="submission" date="2017-10" db="EMBL/GenBank/DDBJ databases">
        <title>Massilia psychrophilum sp. nov., a novel purple-pigmented bacterium isolated from Tianshan glacier, Xinjiang Municipality, China.</title>
        <authorList>
            <person name="Wang H."/>
        </authorList>
    </citation>
    <scope>NUCLEOTIDE SEQUENCE [LARGE SCALE GENOMIC DNA]</scope>
    <source>
        <strain evidence="2 3">JCM 30074</strain>
    </source>
</reference>
<comment type="caution">
    <text evidence="2">The sequence shown here is derived from an EMBL/GenBank/DDBJ whole genome shotgun (WGS) entry which is preliminary data.</text>
</comment>
<keyword evidence="1" id="KW-0812">Transmembrane</keyword>
<keyword evidence="1" id="KW-1133">Transmembrane helix</keyword>